<proteinExistence type="predicted"/>
<organism evidence="2 3">
    <name type="scientific">Tribolium castaneum</name>
    <name type="common">Red flour beetle</name>
    <dbReference type="NCBI Taxonomy" id="7070"/>
    <lineage>
        <taxon>Eukaryota</taxon>
        <taxon>Metazoa</taxon>
        <taxon>Ecdysozoa</taxon>
        <taxon>Arthropoda</taxon>
        <taxon>Hexapoda</taxon>
        <taxon>Insecta</taxon>
        <taxon>Pterygota</taxon>
        <taxon>Neoptera</taxon>
        <taxon>Endopterygota</taxon>
        <taxon>Coleoptera</taxon>
        <taxon>Polyphaga</taxon>
        <taxon>Cucujiformia</taxon>
        <taxon>Tenebrionidae</taxon>
        <taxon>Tenebrionidae incertae sedis</taxon>
        <taxon>Tribolium</taxon>
    </lineage>
</organism>
<evidence type="ECO:0000313" key="3">
    <source>
        <dbReference type="Proteomes" id="UP000007266"/>
    </source>
</evidence>
<evidence type="ECO:0000256" key="1">
    <source>
        <dbReference type="SAM" id="SignalP"/>
    </source>
</evidence>
<accession>D6WXQ2</accession>
<keyword evidence="1" id="KW-0732">Signal</keyword>
<dbReference type="EMBL" id="KQ971362">
    <property type="protein sequence ID" value="EFA08887.1"/>
    <property type="molecule type" value="Genomic_DNA"/>
</dbReference>
<protein>
    <submittedName>
        <fullName evidence="2">Uncharacterized protein</fullName>
    </submittedName>
</protein>
<feature type="chain" id="PRO_5003090350" evidence="1">
    <location>
        <begin position="18"/>
        <end position="176"/>
    </location>
</feature>
<feature type="signal peptide" evidence="1">
    <location>
        <begin position="1"/>
        <end position="17"/>
    </location>
</feature>
<dbReference type="PhylomeDB" id="D6WXQ2"/>
<sequence length="176" mass="20127">MLALLPFIVGAAFCADSGPVGPITLYELKNCEPDINNIDLDVKLETESDGSNSLTASFAIPEDFGEEVQFRVVADKWENDDWKRNVWSMNPASFLKFINENVEKTWANFREAIEPKIEDPMKVPKGEYKLDKHQQDWHDVELSQVIYGRFLATVYLIVNGEEFACLQAELETFEDE</sequence>
<reference evidence="2 3" key="2">
    <citation type="journal article" date="2010" name="Nucleic Acids Res.">
        <title>BeetleBase in 2010: revisions to provide comprehensive genomic information for Tribolium castaneum.</title>
        <authorList>
            <person name="Kim H.S."/>
            <person name="Murphy T."/>
            <person name="Xia J."/>
            <person name="Caragea D."/>
            <person name="Park Y."/>
            <person name="Beeman R.W."/>
            <person name="Lorenzen M.D."/>
            <person name="Butcher S."/>
            <person name="Manak J.R."/>
            <person name="Brown S.J."/>
        </authorList>
    </citation>
    <scope>GENOME REANNOTATION</scope>
    <source>
        <strain evidence="2 3">Georgia GA2</strain>
    </source>
</reference>
<evidence type="ECO:0000313" key="2">
    <source>
        <dbReference type="EMBL" id="EFA08887.1"/>
    </source>
</evidence>
<keyword evidence="3" id="KW-1185">Reference proteome</keyword>
<dbReference type="HOGENOM" id="CLU_1527173_0_0_1"/>
<gene>
    <name evidence="2" type="primary">AUGUSTUS-3.0.2_06588</name>
    <name evidence="2" type="ORF">TcasGA2_TC006588</name>
</gene>
<dbReference type="InParanoid" id="D6WXQ2"/>
<dbReference type="Proteomes" id="UP000007266">
    <property type="component" value="Linkage group 8"/>
</dbReference>
<dbReference type="OrthoDB" id="6676187at2759"/>
<dbReference type="OMA" id="CESIENM"/>
<name>D6WXQ2_TRICA</name>
<dbReference type="AlphaFoldDB" id="D6WXQ2"/>
<reference evidence="2 3" key="1">
    <citation type="journal article" date="2008" name="Nature">
        <title>The genome of the model beetle and pest Tribolium castaneum.</title>
        <authorList>
            <consortium name="Tribolium Genome Sequencing Consortium"/>
            <person name="Richards S."/>
            <person name="Gibbs R.A."/>
            <person name="Weinstock G.M."/>
            <person name="Brown S.J."/>
            <person name="Denell R."/>
            <person name="Beeman R.W."/>
            <person name="Gibbs R."/>
            <person name="Beeman R.W."/>
            <person name="Brown S.J."/>
            <person name="Bucher G."/>
            <person name="Friedrich M."/>
            <person name="Grimmelikhuijzen C.J."/>
            <person name="Klingler M."/>
            <person name="Lorenzen M."/>
            <person name="Richards S."/>
            <person name="Roth S."/>
            <person name="Schroder R."/>
            <person name="Tautz D."/>
            <person name="Zdobnov E.M."/>
            <person name="Muzny D."/>
            <person name="Gibbs R.A."/>
            <person name="Weinstock G.M."/>
            <person name="Attaway T."/>
            <person name="Bell S."/>
            <person name="Buhay C.J."/>
            <person name="Chandrabose M.N."/>
            <person name="Chavez D."/>
            <person name="Clerk-Blankenburg K.P."/>
            <person name="Cree A."/>
            <person name="Dao M."/>
            <person name="Davis C."/>
            <person name="Chacko J."/>
            <person name="Dinh H."/>
            <person name="Dugan-Rocha S."/>
            <person name="Fowler G."/>
            <person name="Garner T.T."/>
            <person name="Garnes J."/>
            <person name="Gnirke A."/>
            <person name="Hawes A."/>
            <person name="Hernandez J."/>
            <person name="Hines S."/>
            <person name="Holder M."/>
            <person name="Hume J."/>
            <person name="Jhangiani S.N."/>
            <person name="Joshi V."/>
            <person name="Khan Z.M."/>
            <person name="Jackson L."/>
            <person name="Kovar C."/>
            <person name="Kowis A."/>
            <person name="Lee S."/>
            <person name="Lewis L.R."/>
            <person name="Margolis J."/>
            <person name="Morgan M."/>
            <person name="Nazareth L.V."/>
            <person name="Nguyen N."/>
            <person name="Okwuonu G."/>
            <person name="Parker D."/>
            <person name="Richards S."/>
            <person name="Ruiz S.J."/>
            <person name="Santibanez J."/>
            <person name="Savard J."/>
            <person name="Scherer S.E."/>
            <person name="Schneider B."/>
            <person name="Sodergren E."/>
            <person name="Tautz D."/>
            <person name="Vattahil S."/>
            <person name="Villasana D."/>
            <person name="White C.S."/>
            <person name="Wright R."/>
            <person name="Park Y."/>
            <person name="Beeman R.W."/>
            <person name="Lord J."/>
            <person name="Oppert B."/>
            <person name="Lorenzen M."/>
            <person name="Brown S."/>
            <person name="Wang L."/>
            <person name="Savard J."/>
            <person name="Tautz D."/>
            <person name="Richards S."/>
            <person name="Weinstock G."/>
            <person name="Gibbs R.A."/>
            <person name="Liu Y."/>
            <person name="Worley K."/>
            <person name="Weinstock G."/>
            <person name="Elsik C.G."/>
            <person name="Reese J.T."/>
            <person name="Elhaik E."/>
            <person name="Landan G."/>
            <person name="Graur D."/>
            <person name="Arensburger P."/>
            <person name="Atkinson P."/>
            <person name="Beeman R.W."/>
            <person name="Beidler J."/>
            <person name="Brown S.J."/>
            <person name="Demuth J.P."/>
            <person name="Drury D.W."/>
            <person name="Du Y.Z."/>
            <person name="Fujiwara H."/>
            <person name="Lorenzen M."/>
            <person name="Maselli V."/>
            <person name="Osanai M."/>
            <person name="Park Y."/>
            <person name="Robertson H.M."/>
            <person name="Tu Z."/>
            <person name="Wang J.J."/>
            <person name="Wang S."/>
            <person name="Richards S."/>
            <person name="Song H."/>
            <person name="Zhang L."/>
            <person name="Sodergren E."/>
            <person name="Werner D."/>
            <person name="Stanke M."/>
            <person name="Morgenstern B."/>
            <person name="Solovyev V."/>
            <person name="Kosarev P."/>
            <person name="Brown G."/>
            <person name="Chen H.C."/>
            <person name="Ermolaeva O."/>
            <person name="Hlavina W."/>
            <person name="Kapustin Y."/>
            <person name="Kiryutin B."/>
            <person name="Kitts P."/>
            <person name="Maglott D."/>
            <person name="Pruitt K."/>
            <person name="Sapojnikov V."/>
            <person name="Souvorov A."/>
            <person name="Mackey A.J."/>
            <person name="Waterhouse R.M."/>
            <person name="Wyder S."/>
            <person name="Zdobnov E.M."/>
            <person name="Zdobnov E.M."/>
            <person name="Wyder S."/>
            <person name="Kriventseva E.V."/>
            <person name="Kadowaki T."/>
            <person name="Bork P."/>
            <person name="Aranda M."/>
            <person name="Bao R."/>
            <person name="Beermann A."/>
            <person name="Berns N."/>
            <person name="Bolognesi R."/>
            <person name="Bonneton F."/>
            <person name="Bopp D."/>
            <person name="Brown S.J."/>
            <person name="Bucher G."/>
            <person name="Butts T."/>
            <person name="Chaumot A."/>
            <person name="Denell R.E."/>
            <person name="Ferrier D.E."/>
            <person name="Friedrich M."/>
            <person name="Gordon C.M."/>
            <person name="Jindra M."/>
            <person name="Klingler M."/>
            <person name="Lan Q."/>
            <person name="Lattorff H.M."/>
            <person name="Laudet V."/>
            <person name="von Levetsow C."/>
            <person name="Liu Z."/>
            <person name="Lutz R."/>
            <person name="Lynch J.A."/>
            <person name="da Fonseca R.N."/>
            <person name="Posnien N."/>
            <person name="Reuter R."/>
            <person name="Roth S."/>
            <person name="Savard J."/>
            <person name="Schinko J.B."/>
            <person name="Schmitt C."/>
            <person name="Schoppmeier M."/>
            <person name="Schroder R."/>
            <person name="Shippy T.D."/>
            <person name="Simonnet F."/>
            <person name="Marques-Souza H."/>
            <person name="Tautz D."/>
            <person name="Tomoyasu Y."/>
            <person name="Trauner J."/>
            <person name="Van der Zee M."/>
            <person name="Vervoort M."/>
            <person name="Wittkopp N."/>
            <person name="Wimmer E.A."/>
            <person name="Yang X."/>
            <person name="Jones A.K."/>
            <person name="Sattelle D.B."/>
            <person name="Ebert P.R."/>
            <person name="Nelson D."/>
            <person name="Scott J.G."/>
            <person name="Beeman R.W."/>
            <person name="Muthukrishnan S."/>
            <person name="Kramer K.J."/>
            <person name="Arakane Y."/>
            <person name="Beeman R.W."/>
            <person name="Zhu Q."/>
            <person name="Hogenkamp D."/>
            <person name="Dixit R."/>
            <person name="Oppert B."/>
            <person name="Jiang H."/>
            <person name="Zou Z."/>
            <person name="Marshall J."/>
            <person name="Elpidina E."/>
            <person name="Vinokurov K."/>
            <person name="Oppert C."/>
            <person name="Zou Z."/>
            <person name="Evans J."/>
            <person name="Lu Z."/>
            <person name="Zhao P."/>
            <person name="Sumathipala N."/>
            <person name="Altincicek B."/>
            <person name="Vilcinskas A."/>
            <person name="Williams M."/>
            <person name="Hultmark D."/>
            <person name="Hetru C."/>
            <person name="Jiang H."/>
            <person name="Grimmelikhuijzen C.J."/>
            <person name="Hauser F."/>
            <person name="Cazzamali G."/>
            <person name="Williamson M."/>
            <person name="Park Y."/>
            <person name="Li B."/>
            <person name="Tanaka Y."/>
            <person name="Predel R."/>
            <person name="Neupert S."/>
            <person name="Schachtner J."/>
            <person name="Verleyen P."/>
            <person name="Raible F."/>
            <person name="Bork P."/>
            <person name="Friedrich M."/>
            <person name="Walden K.K."/>
            <person name="Robertson H.M."/>
            <person name="Angeli S."/>
            <person name="Foret S."/>
            <person name="Bucher G."/>
            <person name="Schuetz S."/>
            <person name="Maleszka R."/>
            <person name="Wimmer E.A."/>
            <person name="Beeman R.W."/>
            <person name="Lorenzen M."/>
            <person name="Tomoyasu Y."/>
            <person name="Miller S.C."/>
            <person name="Grossmann D."/>
            <person name="Bucher G."/>
        </authorList>
    </citation>
    <scope>NUCLEOTIDE SEQUENCE [LARGE SCALE GENOMIC DNA]</scope>
    <source>
        <strain evidence="2 3">Georgia GA2</strain>
    </source>
</reference>
<dbReference type="KEGG" id="tca:103314027"/>